<protein>
    <submittedName>
        <fullName evidence="2">Uncharacterized protein</fullName>
    </submittedName>
</protein>
<evidence type="ECO:0000313" key="2">
    <source>
        <dbReference type="EMBL" id="JAH06725.1"/>
    </source>
</evidence>
<dbReference type="EMBL" id="GBXM01101852">
    <property type="protein sequence ID" value="JAH06725.1"/>
    <property type="molecule type" value="Transcribed_RNA"/>
</dbReference>
<dbReference type="AlphaFoldDB" id="A0A0E9PRM9"/>
<name>A0A0E9PRM9_ANGAN</name>
<reference evidence="2" key="1">
    <citation type="submission" date="2014-11" db="EMBL/GenBank/DDBJ databases">
        <authorList>
            <person name="Amaro Gonzalez C."/>
        </authorList>
    </citation>
    <scope>NUCLEOTIDE SEQUENCE</scope>
</reference>
<feature type="region of interest" description="Disordered" evidence="1">
    <location>
        <begin position="17"/>
        <end position="44"/>
    </location>
</feature>
<proteinExistence type="predicted"/>
<sequence length="44" mass="5029">MTSSRMIYLQFIHAGPLDQNRSSQESRGIPRPIKPDLRASQMTI</sequence>
<accession>A0A0E9PRM9</accession>
<reference evidence="2" key="2">
    <citation type="journal article" date="2015" name="Fish Shellfish Immunol.">
        <title>Early steps in the European eel (Anguilla anguilla)-Vibrio vulnificus interaction in the gills: Role of the RtxA13 toxin.</title>
        <authorList>
            <person name="Callol A."/>
            <person name="Pajuelo D."/>
            <person name="Ebbesson L."/>
            <person name="Teles M."/>
            <person name="MacKenzie S."/>
            <person name="Amaro C."/>
        </authorList>
    </citation>
    <scope>NUCLEOTIDE SEQUENCE</scope>
</reference>
<evidence type="ECO:0000256" key="1">
    <source>
        <dbReference type="SAM" id="MobiDB-lite"/>
    </source>
</evidence>
<organism evidence="2">
    <name type="scientific">Anguilla anguilla</name>
    <name type="common">European freshwater eel</name>
    <name type="synonym">Muraena anguilla</name>
    <dbReference type="NCBI Taxonomy" id="7936"/>
    <lineage>
        <taxon>Eukaryota</taxon>
        <taxon>Metazoa</taxon>
        <taxon>Chordata</taxon>
        <taxon>Craniata</taxon>
        <taxon>Vertebrata</taxon>
        <taxon>Euteleostomi</taxon>
        <taxon>Actinopterygii</taxon>
        <taxon>Neopterygii</taxon>
        <taxon>Teleostei</taxon>
        <taxon>Anguilliformes</taxon>
        <taxon>Anguillidae</taxon>
        <taxon>Anguilla</taxon>
    </lineage>
</organism>